<sequence>MFAGKEMEQLIDSIESLRQGVQACRQLSALNTVQKAMLSCCVVGMRLELKHISKHITDACNGNYNNCNQPPSCFLSAIKSKEELDVMECSLSNKDHMRCMIEWINRTQKLRKKENRLNGLFYMLLDRSFLLNCSWLGQKYKGVSKIHFGKYTNLISLLHNSSGMNGTEVEKFIKC</sequence>
<dbReference type="EnsemblMetazoa" id="ENSAATROPT014030">
    <property type="protein sequence ID" value="ENSAATROPP012784"/>
    <property type="gene ID" value="ENSAATROPG011382"/>
</dbReference>
<accession>A0AAG5DPZ9</accession>
<evidence type="ECO:0000259" key="1">
    <source>
        <dbReference type="Pfam" id="PF16064"/>
    </source>
</evidence>
<keyword evidence="3" id="KW-1185">Reference proteome</keyword>
<protein>
    <recommendedName>
        <fullName evidence="1">DUF4806 domain-containing protein</fullName>
    </recommendedName>
</protein>
<dbReference type="Proteomes" id="UP000075880">
    <property type="component" value="Unassembled WGS sequence"/>
</dbReference>
<name>A0AAG5DPZ9_ANOAO</name>
<reference evidence="2" key="1">
    <citation type="submission" date="2024-04" db="UniProtKB">
        <authorList>
            <consortium name="EnsemblMetazoa"/>
        </authorList>
    </citation>
    <scope>IDENTIFICATION</scope>
    <source>
        <strain evidence="2">EBRO</strain>
    </source>
</reference>
<organism evidence="2 3">
    <name type="scientific">Anopheles atroparvus</name>
    <name type="common">European mosquito</name>
    <dbReference type="NCBI Taxonomy" id="41427"/>
    <lineage>
        <taxon>Eukaryota</taxon>
        <taxon>Metazoa</taxon>
        <taxon>Ecdysozoa</taxon>
        <taxon>Arthropoda</taxon>
        <taxon>Hexapoda</taxon>
        <taxon>Insecta</taxon>
        <taxon>Pterygota</taxon>
        <taxon>Neoptera</taxon>
        <taxon>Endopterygota</taxon>
        <taxon>Diptera</taxon>
        <taxon>Nematocera</taxon>
        <taxon>Culicoidea</taxon>
        <taxon>Culicidae</taxon>
        <taxon>Anophelinae</taxon>
        <taxon>Anopheles</taxon>
    </lineage>
</organism>
<feature type="domain" description="DUF4806" evidence="1">
    <location>
        <begin position="78"/>
        <end position="158"/>
    </location>
</feature>
<dbReference type="AlphaFoldDB" id="A0AAG5DPZ9"/>
<dbReference type="Pfam" id="PF16064">
    <property type="entry name" value="DUF4806"/>
    <property type="match status" value="1"/>
</dbReference>
<dbReference type="InterPro" id="IPR032071">
    <property type="entry name" value="DUF4806"/>
</dbReference>
<proteinExistence type="predicted"/>
<evidence type="ECO:0000313" key="2">
    <source>
        <dbReference type="EnsemblMetazoa" id="ENSAATROPP012784"/>
    </source>
</evidence>
<evidence type="ECO:0000313" key="3">
    <source>
        <dbReference type="Proteomes" id="UP000075880"/>
    </source>
</evidence>